<evidence type="ECO:0000256" key="1">
    <source>
        <dbReference type="SAM" id="MobiDB-lite"/>
    </source>
</evidence>
<keyword evidence="3" id="KW-1185">Reference proteome</keyword>
<gene>
    <name evidence="2" type="ORF">GP486_000153</name>
</gene>
<feature type="region of interest" description="Disordered" evidence="1">
    <location>
        <begin position="135"/>
        <end position="172"/>
    </location>
</feature>
<sequence>MKPLDRVQKKWVVQQLRRAASQKSMEGMQKYQEAIMEVLLSEGSKTKLKSLAAGDATVAQIEEIFGLKFSDEVWELCEETYDVPPPLVYNLDQLKKAFYDTCSEAYNRIAIDYLMVACKVKHNAILSKQLEASTGDSAPQVPATTPKPDQTSEIAGSSSDIRPTTPSEANFGLPSPLPIRVFPEMALSVRVAKGGQEWLVSGIADWALGYGERSVLEDGTVMIAVEAKRTENIGHAKAQLLAYLATIRQLRIQANKTNVMTQGFYSDGQEYTFVCIRNDGSVMFSMTYNLLHRGKLKTVYNFLLSMLDTAAKSSPHTSPTKRGPAQNEEIQNFDRDIFVKVFKDGDGAGSITPPIIYHDETDEEEWPDFSLIPEEEI</sequence>
<feature type="compositionally biased region" description="Polar residues" evidence="1">
    <location>
        <begin position="147"/>
        <end position="168"/>
    </location>
</feature>
<dbReference type="Proteomes" id="UP000750711">
    <property type="component" value="Unassembled WGS sequence"/>
</dbReference>
<name>A0A9P8LJA1_9PEZI</name>
<proteinExistence type="predicted"/>
<evidence type="ECO:0000313" key="2">
    <source>
        <dbReference type="EMBL" id="KAH0566441.1"/>
    </source>
</evidence>
<comment type="caution">
    <text evidence="2">The sequence shown here is derived from an EMBL/GenBank/DDBJ whole genome shotgun (WGS) entry which is preliminary data.</text>
</comment>
<dbReference type="EMBL" id="JAGHQM010000008">
    <property type="protein sequence ID" value="KAH0566441.1"/>
    <property type="molecule type" value="Genomic_DNA"/>
</dbReference>
<dbReference type="AlphaFoldDB" id="A0A9P8LJA1"/>
<evidence type="ECO:0000313" key="3">
    <source>
        <dbReference type="Proteomes" id="UP000750711"/>
    </source>
</evidence>
<protein>
    <submittedName>
        <fullName evidence="2">Uncharacterized protein</fullName>
    </submittedName>
</protein>
<reference evidence="2" key="1">
    <citation type="submission" date="2021-03" db="EMBL/GenBank/DDBJ databases">
        <title>Comparative genomics and phylogenomic investigation of the class Geoglossomycetes provide insights into ecological specialization and systematics.</title>
        <authorList>
            <person name="Melie T."/>
            <person name="Pirro S."/>
            <person name="Miller A.N."/>
            <person name="Quandt A."/>
        </authorList>
    </citation>
    <scope>NUCLEOTIDE SEQUENCE</scope>
    <source>
        <strain evidence="2">CAQ_001_2017</strain>
    </source>
</reference>
<accession>A0A9P8LJA1</accession>
<organism evidence="2 3">
    <name type="scientific">Trichoglossum hirsutum</name>
    <dbReference type="NCBI Taxonomy" id="265104"/>
    <lineage>
        <taxon>Eukaryota</taxon>
        <taxon>Fungi</taxon>
        <taxon>Dikarya</taxon>
        <taxon>Ascomycota</taxon>
        <taxon>Pezizomycotina</taxon>
        <taxon>Geoglossomycetes</taxon>
        <taxon>Geoglossales</taxon>
        <taxon>Geoglossaceae</taxon>
        <taxon>Trichoglossum</taxon>
    </lineage>
</organism>